<comment type="caution">
    <text evidence="2">The sequence shown here is derived from an EMBL/GenBank/DDBJ whole genome shotgun (WGS) entry which is preliminary data.</text>
</comment>
<evidence type="ECO:0000256" key="1">
    <source>
        <dbReference type="SAM" id="MobiDB-lite"/>
    </source>
</evidence>
<dbReference type="AlphaFoldDB" id="A0A812Y9Q7"/>
<evidence type="ECO:0000313" key="3">
    <source>
        <dbReference type="Proteomes" id="UP000649617"/>
    </source>
</evidence>
<sequence>MRFARPLRVALIGDSWVTDLYQSDGKRVRKSHTAWAMEAALRQRLGQVDFVFAGFPGTRANALLTLCSLCRLRDVAKLAKKGYSWKYDQRSALREQKIRPLSEESRDEELDVVVICLGSNDLYDQNASQILGHLTKLHRLLEFRGVEVCQCSVYLHDSERQAWPEADQTCQMVNHELLKASSCINIIHLDSFLQGDEHHLSDSGYRLLGQELAKNVEERFCSQALFTQQRCQYLLHVEEPECQSFVGNLLAGTYVKQWHEHHRRPIYWKEAAPSQPRVCLFFWDDRNGSSWKGWWLGRLNDSDSVDHPGWAYSPCDTAEPPQSGWIEVRSGQPSRLCISVDPPQQKPAESTRFNQSHFAFTSFASNSSSSGSGAWDWGGARSPMKRTRMEDMPQHWR</sequence>
<evidence type="ECO:0000313" key="2">
    <source>
        <dbReference type="EMBL" id="CAE7771824.1"/>
    </source>
</evidence>
<feature type="compositionally biased region" description="Basic and acidic residues" evidence="1">
    <location>
        <begin position="387"/>
        <end position="397"/>
    </location>
</feature>
<dbReference type="Proteomes" id="UP000649617">
    <property type="component" value="Unassembled WGS sequence"/>
</dbReference>
<keyword evidence="3" id="KW-1185">Reference proteome</keyword>
<reference evidence="2" key="1">
    <citation type="submission" date="2021-02" db="EMBL/GenBank/DDBJ databases">
        <authorList>
            <person name="Dougan E. K."/>
            <person name="Rhodes N."/>
            <person name="Thang M."/>
            <person name="Chan C."/>
        </authorList>
    </citation>
    <scope>NUCLEOTIDE SEQUENCE</scope>
</reference>
<dbReference type="SUPFAM" id="SSF52266">
    <property type="entry name" value="SGNH hydrolase"/>
    <property type="match status" value="1"/>
</dbReference>
<feature type="region of interest" description="Disordered" evidence="1">
    <location>
        <begin position="364"/>
        <end position="397"/>
    </location>
</feature>
<protein>
    <submittedName>
        <fullName evidence="2">Ptprf protein</fullName>
    </submittedName>
</protein>
<dbReference type="InterPro" id="IPR036514">
    <property type="entry name" value="SGNH_hydro_sf"/>
</dbReference>
<proteinExistence type="predicted"/>
<gene>
    <name evidence="2" type="primary">ptprf</name>
    <name evidence="2" type="ORF">SPIL2461_LOCUS22754</name>
</gene>
<dbReference type="Gene3D" id="3.40.50.1110">
    <property type="entry name" value="SGNH hydrolase"/>
    <property type="match status" value="1"/>
</dbReference>
<organism evidence="2 3">
    <name type="scientific">Symbiodinium pilosum</name>
    <name type="common">Dinoflagellate</name>
    <dbReference type="NCBI Taxonomy" id="2952"/>
    <lineage>
        <taxon>Eukaryota</taxon>
        <taxon>Sar</taxon>
        <taxon>Alveolata</taxon>
        <taxon>Dinophyceae</taxon>
        <taxon>Suessiales</taxon>
        <taxon>Symbiodiniaceae</taxon>
        <taxon>Symbiodinium</taxon>
    </lineage>
</organism>
<accession>A0A812Y9Q7</accession>
<dbReference type="EMBL" id="CAJNIZ010047615">
    <property type="protein sequence ID" value="CAE7771824.1"/>
    <property type="molecule type" value="Genomic_DNA"/>
</dbReference>
<name>A0A812Y9Q7_SYMPI</name>
<dbReference type="OrthoDB" id="407019at2759"/>
<feature type="compositionally biased region" description="Low complexity" evidence="1">
    <location>
        <begin position="364"/>
        <end position="382"/>
    </location>
</feature>